<accession>A0A850STV3</accession>
<comment type="subcellular location">
    <subcellularLocation>
        <location evidence="5">Cell membrane</location>
        <topology evidence="5">Multi-pass membrane protein</topology>
    </subcellularLocation>
</comment>
<dbReference type="InterPro" id="IPR030374">
    <property type="entry name" value="PABS"/>
</dbReference>
<dbReference type="CDD" id="cd02440">
    <property type="entry name" value="AdoMet_MTases"/>
    <property type="match status" value="1"/>
</dbReference>
<dbReference type="Pfam" id="PF01564">
    <property type="entry name" value="Spermine_synth"/>
    <property type="match status" value="2"/>
</dbReference>
<feature type="binding site" evidence="5">
    <location>
        <position position="434"/>
    </location>
    <ligand>
        <name>S-methyl-5'-thioadenosine</name>
        <dbReference type="ChEBI" id="CHEBI:17509"/>
    </ligand>
</feature>
<dbReference type="PANTHER" id="PTHR43317">
    <property type="entry name" value="THERMOSPERMINE SYNTHASE ACAULIS5"/>
    <property type="match status" value="1"/>
</dbReference>
<protein>
    <recommendedName>
        <fullName evidence="5">Polyamine aminopropyltransferase</fullName>
    </recommendedName>
    <alternativeName>
        <fullName evidence="5">Putrescine aminopropyltransferase</fullName>
        <shortName evidence="5">PAPT</shortName>
    </alternativeName>
    <alternativeName>
        <fullName evidence="5">Spermidine synthase</fullName>
        <shortName evidence="5">SPDS</shortName>
        <shortName evidence="5">SPDSY</shortName>
        <ecNumber evidence="5">2.5.1.16</ecNumber>
    </alternativeName>
</protein>
<feature type="transmembrane region" description="Helical" evidence="5">
    <location>
        <begin position="214"/>
        <end position="231"/>
    </location>
</feature>
<proteinExistence type="inferred from homology"/>
<keyword evidence="5" id="KW-0472">Membrane</keyword>
<comment type="caution">
    <text evidence="8">The sequence shown here is derived from an EMBL/GenBank/DDBJ whole genome shotgun (WGS) entry which is preliminary data.</text>
</comment>
<feature type="domain" description="PABS" evidence="7">
    <location>
        <begin position="233"/>
        <end position="506"/>
    </location>
</feature>
<dbReference type="InterPro" id="IPR030373">
    <property type="entry name" value="PABS_CS"/>
</dbReference>
<keyword evidence="4 5" id="KW-0620">Polyamine biosynthesis</keyword>
<dbReference type="Gene3D" id="3.40.50.150">
    <property type="entry name" value="Vaccinia Virus protein VP39"/>
    <property type="match status" value="1"/>
</dbReference>
<comment type="catalytic activity">
    <reaction evidence="5">
        <text>S-adenosyl 3-(methylsulfanyl)propylamine + putrescine = S-methyl-5'-thioadenosine + spermidine + H(+)</text>
        <dbReference type="Rhea" id="RHEA:12721"/>
        <dbReference type="ChEBI" id="CHEBI:15378"/>
        <dbReference type="ChEBI" id="CHEBI:17509"/>
        <dbReference type="ChEBI" id="CHEBI:57443"/>
        <dbReference type="ChEBI" id="CHEBI:57834"/>
        <dbReference type="ChEBI" id="CHEBI:326268"/>
        <dbReference type="EC" id="2.5.1.16"/>
    </reaction>
</comment>
<evidence type="ECO:0000256" key="4">
    <source>
        <dbReference type="ARBA" id="ARBA00023115"/>
    </source>
</evidence>
<comment type="function">
    <text evidence="5">Catalyzes the irreversible transfer of a propylamine group from the amino donor S-adenosylmethioninamine (decarboxy-AdoMet) to putrescine (1,4-diaminobutane) to yield spermidine.</text>
</comment>
<evidence type="ECO:0000256" key="5">
    <source>
        <dbReference type="HAMAP-Rule" id="MF_00198"/>
    </source>
</evidence>
<evidence type="ECO:0000256" key="2">
    <source>
        <dbReference type="ARBA" id="ARBA00022679"/>
    </source>
</evidence>
<dbReference type="PROSITE" id="PS01330">
    <property type="entry name" value="PABS_1"/>
    <property type="match status" value="1"/>
</dbReference>
<comment type="caution">
    <text evidence="5">Lacks conserved residue(s) required for the propagation of feature annotation.</text>
</comment>
<feature type="binding site" evidence="5">
    <location>
        <position position="257"/>
    </location>
    <ligand>
        <name>S-methyl-5'-thioadenosine</name>
        <dbReference type="ChEBI" id="CHEBI:17509"/>
    </ligand>
</feature>
<feature type="transmembrane region" description="Helical" evidence="5">
    <location>
        <begin position="184"/>
        <end position="202"/>
    </location>
</feature>
<evidence type="ECO:0000313" key="8">
    <source>
        <dbReference type="EMBL" id="NWH03440.1"/>
    </source>
</evidence>
<feature type="transmembrane region" description="Helical" evidence="5">
    <location>
        <begin position="56"/>
        <end position="74"/>
    </location>
</feature>
<feature type="binding site" evidence="5">
    <location>
        <position position="313"/>
    </location>
    <ligand>
        <name>spermidine</name>
        <dbReference type="ChEBI" id="CHEBI:57834"/>
    </ligand>
</feature>
<name>A0A850STV3_9BACT</name>
<dbReference type="Proteomes" id="UP000553343">
    <property type="component" value="Unassembled WGS sequence"/>
</dbReference>
<dbReference type="EC" id="2.5.1.16" evidence="5"/>
<organism evidence="8 9">
    <name type="scientific">Desulfobacter latus</name>
    <dbReference type="NCBI Taxonomy" id="2292"/>
    <lineage>
        <taxon>Bacteria</taxon>
        <taxon>Pseudomonadati</taxon>
        <taxon>Thermodesulfobacteriota</taxon>
        <taxon>Desulfobacteria</taxon>
        <taxon>Desulfobacterales</taxon>
        <taxon>Desulfobacteraceae</taxon>
        <taxon>Desulfobacter</taxon>
    </lineage>
</organism>
<keyword evidence="5" id="KW-1133">Transmembrane helix</keyword>
<reference evidence="8 9" key="1">
    <citation type="submission" date="2020-06" db="EMBL/GenBank/DDBJ databases">
        <title>High-quality draft genome of sulfate reducer Desulfobacter latus type strain AcrS2 isolated from marine sediment.</title>
        <authorList>
            <person name="Hoppe M."/>
            <person name="Larsen C.K."/>
            <person name="Marshall I.P.G."/>
            <person name="Schramm A."/>
            <person name="Marietou A.G."/>
        </authorList>
    </citation>
    <scope>NUCLEOTIDE SEQUENCE [LARGE SCALE GENOMIC DNA]</scope>
    <source>
        <strain evidence="8 9">AcRS2</strain>
    </source>
</reference>
<feature type="binding site" evidence="5">
    <location>
        <position position="289"/>
    </location>
    <ligand>
        <name>spermidine</name>
        <dbReference type="ChEBI" id="CHEBI:57834"/>
    </ligand>
</feature>
<feature type="transmembrane region" description="Helical" evidence="5">
    <location>
        <begin position="21"/>
        <end position="50"/>
    </location>
</feature>
<feature type="transmembrane region" description="Helical" evidence="5">
    <location>
        <begin position="158"/>
        <end position="178"/>
    </location>
</feature>
<dbReference type="InterPro" id="IPR029063">
    <property type="entry name" value="SAM-dependent_MTases_sf"/>
</dbReference>
<keyword evidence="3 5" id="KW-0745">Spermidine biosynthesis</keyword>
<evidence type="ECO:0000256" key="3">
    <source>
        <dbReference type="ARBA" id="ARBA00023066"/>
    </source>
</evidence>
<feature type="transmembrane region" description="Helical" evidence="5">
    <location>
        <begin position="86"/>
        <end position="111"/>
    </location>
</feature>
<evidence type="ECO:0000259" key="7">
    <source>
        <dbReference type="PROSITE" id="PS51006"/>
    </source>
</evidence>
<gene>
    <name evidence="5" type="primary">speE</name>
    <name evidence="8" type="ORF">HXW94_00250</name>
</gene>
<comment type="pathway">
    <text evidence="5">Amine and polyamine biosynthesis; spermidine biosynthesis; spermidine from putrescine: step 1/1.</text>
</comment>
<keyword evidence="5" id="KW-1003">Cell membrane</keyword>
<dbReference type="UniPathway" id="UPA00248">
    <property type="reaction ID" value="UER00314"/>
</dbReference>
<feature type="active site" description="Proton acceptor" evidence="5 6">
    <location>
        <position position="427"/>
    </location>
</feature>
<feature type="binding site" evidence="5">
    <location>
        <begin position="409"/>
        <end position="410"/>
    </location>
    <ligand>
        <name>S-methyl-5'-thioadenosine</name>
        <dbReference type="ChEBI" id="CHEBI:17509"/>
    </ligand>
</feature>
<evidence type="ECO:0000256" key="1">
    <source>
        <dbReference type="ARBA" id="ARBA00007867"/>
    </source>
</evidence>
<dbReference type="InterPro" id="IPR001045">
    <property type="entry name" value="Spermi_synthase"/>
</dbReference>
<dbReference type="PANTHER" id="PTHR43317:SF1">
    <property type="entry name" value="THERMOSPERMINE SYNTHASE ACAULIS5"/>
    <property type="match status" value="1"/>
</dbReference>
<dbReference type="EMBL" id="JACADJ010000001">
    <property type="protein sequence ID" value="NWH03440.1"/>
    <property type="molecule type" value="Genomic_DNA"/>
</dbReference>
<dbReference type="NCBIfam" id="NF002956">
    <property type="entry name" value="PRK03612.1"/>
    <property type="match status" value="1"/>
</dbReference>
<evidence type="ECO:0000313" key="9">
    <source>
        <dbReference type="Proteomes" id="UP000553343"/>
    </source>
</evidence>
<dbReference type="GO" id="GO:0010487">
    <property type="term" value="F:thermospermine synthase activity"/>
    <property type="evidence" value="ECO:0007669"/>
    <property type="project" value="UniProtKB-ARBA"/>
</dbReference>
<dbReference type="RefSeq" id="WP_178364896.1">
    <property type="nucleotide sequence ID" value="NZ_JACADJ010000001.1"/>
</dbReference>
<feature type="binding site" evidence="5">
    <location>
        <position position="333"/>
    </location>
    <ligand>
        <name>S-methyl-5'-thioadenosine</name>
        <dbReference type="ChEBI" id="CHEBI:17509"/>
    </ligand>
</feature>
<comment type="subunit">
    <text evidence="5">Homodimer or homotetramer.</text>
</comment>
<sequence length="573" mass="64029">MPSDLSGSARASGRSRLNTASALLCLCMFASGACGIILEYIQASLAAMILGNAFEQWAMVIGLMMFWMGFGSLIQAGISKERLVHAFIGIEIALALAGGYSPTLTYLSYGYTSHYSLVLYFFVSVIGILIGLEIPVIIRINNDFSKELSTNLGNILSADYIGSLAGALVYVFILLRFFPITEAAFLTAGMNFFLALITFIYFTRKQIIRRNIPLLVIMTTTCAAVIVGFMNNRNWQITNEQSLYDDPIVYSKTSRYQHIVITHFKPLDEVRLFLNGNLQLCSTDEARYHESLVHPAMALAPSRSRVLILGGGDGCALREVLKYPDVDRVTLVDLDPAMTTLAATHPLLSRLNKHAFDNARVNILTGSGIFPGMFRQIYQASPDRKRKSADSSHMADPRHVAEVRVMNLDADKFLEQAKGFWDVIIVDLPDPSTPELTKLYAREFYLKLRHRLAKNGIAAVQSTSPYLARESYLCIGRTLAAAGFSILPYHENVPSFGDWGWFLCTGYDWGKGVLQQRIAALEFTVPTRFITPEVFRRALVFGKGMNQSRYTEINTLLFPVLLSYYNHESWLLE</sequence>
<dbReference type="GO" id="GO:0008295">
    <property type="term" value="P:spermidine biosynthetic process"/>
    <property type="evidence" value="ECO:0007669"/>
    <property type="project" value="UniProtKB-UniRule"/>
</dbReference>
<dbReference type="PROSITE" id="PS51006">
    <property type="entry name" value="PABS_2"/>
    <property type="match status" value="1"/>
</dbReference>
<dbReference type="GO" id="GO:0005886">
    <property type="term" value="C:plasma membrane"/>
    <property type="evidence" value="ECO:0007669"/>
    <property type="project" value="UniProtKB-SubCell"/>
</dbReference>
<feature type="transmembrane region" description="Helical" evidence="5">
    <location>
        <begin position="117"/>
        <end position="138"/>
    </location>
</feature>
<evidence type="ECO:0000256" key="6">
    <source>
        <dbReference type="PROSITE-ProRule" id="PRU00354"/>
    </source>
</evidence>
<keyword evidence="9" id="KW-1185">Reference proteome</keyword>
<keyword evidence="2 5" id="KW-0808">Transferase</keyword>
<comment type="similarity">
    <text evidence="1 5">Belongs to the spermidine/spermine synthase family.</text>
</comment>
<dbReference type="SUPFAM" id="SSF53335">
    <property type="entry name" value="S-adenosyl-L-methionine-dependent methyltransferases"/>
    <property type="match status" value="1"/>
</dbReference>
<dbReference type="HAMAP" id="MF_00198">
    <property type="entry name" value="Spermidine_synth"/>
    <property type="match status" value="1"/>
</dbReference>
<dbReference type="GO" id="GO:0004766">
    <property type="term" value="F:spermidine synthase activity"/>
    <property type="evidence" value="ECO:0007669"/>
    <property type="project" value="UniProtKB-UniRule"/>
</dbReference>
<dbReference type="AlphaFoldDB" id="A0A850STV3"/>
<keyword evidence="5" id="KW-0812">Transmembrane</keyword>